<evidence type="ECO:0000259" key="2">
    <source>
        <dbReference type="Pfam" id="PF08327"/>
    </source>
</evidence>
<feature type="domain" description="Activator of Hsp90 ATPase homologue 1/2-like C-terminal" evidence="2">
    <location>
        <begin position="22"/>
        <end position="148"/>
    </location>
</feature>
<evidence type="ECO:0000313" key="4">
    <source>
        <dbReference type="Proteomes" id="UP001500212"/>
    </source>
</evidence>
<evidence type="ECO:0000313" key="3">
    <source>
        <dbReference type="EMBL" id="GAA4602631.1"/>
    </source>
</evidence>
<comment type="caution">
    <text evidence="3">The sequence shown here is derived from an EMBL/GenBank/DDBJ whole genome shotgun (WGS) entry which is preliminary data.</text>
</comment>
<comment type="similarity">
    <text evidence="1">Belongs to the AHA1 family.</text>
</comment>
<dbReference type="Pfam" id="PF08327">
    <property type="entry name" value="AHSA1"/>
    <property type="match status" value="1"/>
</dbReference>
<protein>
    <submittedName>
        <fullName evidence="3">SRPBCC domain-containing protein</fullName>
    </submittedName>
</protein>
<sequence>MNPTAHDPNDPRTIRVDEFLPHPPTAVWRALTDSDLMARWLMPNDFKLVIGHAFTFQGTPIPQAGFGGTGHGTVLDFTTEKMLRISWCAAPEDPSRLESTVTFTLQPEGTGTRLFLVHDGFDPDNPHQVMARRFMGGGWPGVAARIGKVISEGPA</sequence>
<proteinExistence type="inferred from homology"/>
<organism evidence="3 4">
    <name type="scientific">Actinoallomurus liliacearum</name>
    <dbReference type="NCBI Taxonomy" id="1080073"/>
    <lineage>
        <taxon>Bacteria</taxon>
        <taxon>Bacillati</taxon>
        <taxon>Actinomycetota</taxon>
        <taxon>Actinomycetes</taxon>
        <taxon>Streptosporangiales</taxon>
        <taxon>Thermomonosporaceae</taxon>
        <taxon>Actinoallomurus</taxon>
    </lineage>
</organism>
<dbReference type="InterPro" id="IPR023393">
    <property type="entry name" value="START-like_dom_sf"/>
</dbReference>
<keyword evidence="4" id="KW-1185">Reference proteome</keyword>
<dbReference type="CDD" id="cd07814">
    <property type="entry name" value="SRPBCC_CalC_Aha1-like"/>
    <property type="match status" value="1"/>
</dbReference>
<dbReference type="InterPro" id="IPR013538">
    <property type="entry name" value="ASHA1/2-like_C"/>
</dbReference>
<dbReference type="Proteomes" id="UP001500212">
    <property type="component" value="Unassembled WGS sequence"/>
</dbReference>
<accession>A0ABP8TAK0</accession>
<gene>
    <name evidence="3" type="ORF">GCM10023195_08280</name>
</gene>
<name>A0ABP8TAK0_9ACTN</name>
<dbReference type="Gene3D" id="3.30.530.20">
    <property type="match status" value="1"/>
</dbReference>
<dbReference type="SUPFAM" id="SSF55961">
    <property type="entry name" value="Bet v1-like"/>
    <property type="match status" value="1"/>
</dbReference>
<evidence type="ECO:0000256" key="1">
    <source>
        <dbReference type="ARBA" id="ARBA00006817"/>
    </source>
</evidence>
<dbReference type="EMBL" id="BAABHJ010000002">
    <property type="protein sequence ID" value="GAA4602631.1"/>
    <property type="molecule type" value="Genomic_DNA"/>
</dbReference>
<dbReference type="RefSeq" id="WP_345348434.1">
    <property type="nucleotide sequence ID" value="NZ_BAABHJ010000002.1"/>
</dbReference>
<reference evidence="4" key="1">
    <citation type="journal article" date="2019" name="Int. J. Syst. Evol. Microbiol.">
        <title>The Global Catalogue of Microorganisms (GCM) 10K type strain sequencing project: providing services to taxonomists for standard genome sequencing and annotation.</title>
        <authorList>
            <consortium name="The Broad Institute Genomics Platform"/>
            <consortium name="The Broad Institute Genome Sequencing Center for Infectious Disease"/>
            <person name="Wu L."/>
            <person name="Ma J."/>
        </authorList>
    </citation>
    <scope>NUCLEOTIDE SEQUENCE [LARGE SCALE GENOMIC DNA]</scope>
    <source>
        <strain evidence="4">JCM 17938</strain>
    </source>
</reference>